<dbReference type="Gene3D" id="3.90.550.10">
    <property type="entry name" value="Spore Coat Polysaccharide Biosynthesis Protein SpsA, Chain A"/>
    <property type="match status" value="1"/>
</dbReference>
<dbReference type="RefSeq" id="WP_264541916.1">
    <property type="nucleotide sequence ID" value="NZ_BAABIP010000014.1"/>
</dbReference>
<proteinExistence type="predicted"/>
<dbReference type="EMBL" id="BAABIP010000014">
    <property type="protein sequence ID" value="GAA4767210.1"/>
    <property type="molecule type" value="Genomic_DNA"/>
</dbReference>
<accession>A0ABP8ZVJ3</accession>
<dbReference type="CDD" id="cd00761">
    <property type="entry name" value="Glyco_tranf_GTA_type"/>
    <property type="match status" value="1"/>
</dbReference>
<sequence length="295" mass="34433">MISILIPTYNHSALSLVKELSNQAQGIEILYEILVLDDCSTNKKIIEENRSINNLENCSYTESNINNGRTFSRGILANNAKYEWLLFLDADVIPKDISFIEKYINEIKDNSFDVIIGGCAYENKKTQKNKVFRYTYGKKREEKAADLRNKFPHKNILSGNILIQKDIFLKYNYPYPNNIYGLDNYFAFQLFKNKVTIKHIDNPIYHLGLEDNEVFFNKSINSIDSRIKLLKNEPGINNFDSLIKNYNFFHKSKLNIIISFLFRLSEPFLKKRILSSKPSILAFDLYRLGYICNLK</sequence>
<keyword evidence="3" id="KW-1185">Reference proteome</keyword>
<evidence type="ECO:0000259" key="1">
    <source>
        <dbReference type="Pfam" id="PF00535"/>
    </source>
</evidence>
<organism evidence="2 3">
    <name type="scientific">Flavobacterium hankyongi</name>
    <dbReference type="NCBI Taxonomy" id="1176532"/>
    <lineage>
        <taxon>Bacteria</taxon>
        <taxon>Pseudomonadati</taxon>
        <taxon>Bacteroidota</taxon>
        <taxon>Flavobacteriia</taxon>
        <taxon>Flavobacteriales</taxon>
        <taxon>Flavobacteriaceae</taxon>
        <taxon>Flavobacterium</taxon>
    </lineage>
</organism>
<comment type="caution">
    <text evidence="2">The sequence shown here is derived from an EMBL/GenBank/DDBJ whole genome shotgun (WGS) entry which is preliminary data.</text>
</comment>
<dbReference type="InterPro" id="IPR029044">
    <property type="entry name" value="Nucleotide-diphossugar_trans"/>
</dbReference>
<evidence type="ECO:0000313" key="2">
    <source>
        <dbReference type="EMBL" id="GAA4767210.1"/>
    </source>
</evidence>
<evidence type="ECO:0000313" key="3">
    <source>
        <dbReference type="Proteomes" id="UP001500141"/>
    </source>
</evidence>
<protein>
    <submittedName>
        <fullName evidence="2">Glycosyltransferase</fullName>
    </submittedName>
</protein>
<feature type="domain" description="Glycosyltransferase 2-like" evidence="1">
    <location>
        <begin position="3"/>
        <end position="157"/>
    </location>
</feature>
<dbReference type="Proteomes" id="UP001500141">
    <property type="component" value="Unassembled WGS sequence"/>
</dbReference>
<dbReference type="InterPro" id="IPR001173">
    <property type="entry name" value="Glyco_trans_2-like"/>
</dbReference>
<gene>
    <name evidence="2" type="ORF">GCM10023230_16230</name>
</gene>
<reference evidence="3" key="1">
    <citation type="journal article" date="2019" name="Int. J. Syst. Evol. Microbiol.">
        <title>The Global Catalogue of Microorganisms (GCM) 10K type strain sequencing project: providing services to taxonomists for standard genome sequencing and annotation.</title>
        <authorList>
            <consortium name="The Broad Institute Genomics Platform"/>
            <consortium name="The Broad Institute Genome Sequencing Center for Infectious Disease"/>
            <person name="Wu L."/>
            <person name="Ma J."/>
        </authorList>
    </citation>
    <scope>NUCLEOTIDE SEQUENCE [LARGE SCALE GENOMIC DNA]</scope>
    <source>
        <strain evidence="3">JCM 18198</strain>
    </source>
</reference>
<name>A0ABP8ZVJ3_9FLAO</name>
<dbReference type="Pfam" id="PF00535">
    <property type="entry name" value="Glycos_transf_2"/>
    <property type="match status" value="1"/>
</dbReference>
<dbReference type="SUPFAM" id="SSF53448">
    <property type="entry name" value="Nucleotide-diphospho-sugar transferases"/>
    <property type="match status" value="1"/>
</dbReference>